<dbReference type="PANTHER" id="PTHR31339">
    <property type="entry name" value="PECTIN LYASE-RELATED"/>
    <property type="match status" value="1"/>
</dbReference>
<dbReference type="InterPro" id="IPR012334">
    <property type="entry name" value="Pectin_lyas_fold"/>
</dbReference>
<dbReference type="GO" id="GO:0005975">
    <property type="term" value="P:carbohydrate metabolic process"/>
    <property type="evidence" value="ECO:0007669"/>
    <property type="project" value="InterPro"/>
</dbReference>
<dbReference type="PANTHER" id="PTHR31339:SF9">
    <property type="entry name" value="PLASMIN AND FIBRONECTIN-BINDING PROTEIN A"/>
    <property type="match status" value="1"/>
</dbReference>
<accession>A0A2V2BL85</accession>
<dbReference type="GO" id="GO:0004650">
    <property type="term" value="F:polygalacturonase activity"/>
    <property type="evidence" value="ECO:0007669"/>
    <property type="project" value="InterPro"/>
</dbReference>
<keyword evidence="3 4" id="KW-0326">Glycosidase</keyword>
<evidence type="ECO:0000313" key="5">
    <source>
        <dbReference type="EMBL" id="PWK99626.1"/>
    </source>
</evidence>
<dbReference type="EMBL" id="QGHF01000002">
    <property type="protein sequence ID" value="PWK99626.1"/>
    <property type="molecule type" value="Genomic_DNA"/>
</dbReference>
<proteinExistence type="inferred from homology"/>
<organism evidence="5 6">
    <name type="scientific">Pantoea allii</name>
    <dbReference type="NCBI Taxonomy" id="574096"/>
    <lineage>
        <taxon>Bacteria</taxon>
        <taxon>Pseudomonadati</taxon>
        <taxon>Pseudomonadota</taxon>
        <taxon>Gammaproteobacteria</taxon>
        <taxon>Enterobacterales</taxon>
        <taxon>Erwiniaceae</taxon>
        <taxon>Pantoea</taxon>
    </lineage>
</organism>
<dbReference type="InterPro" id="IPR051801">
    <property type="entry name" value="GH28_Enzymes"/>
</dbReference>
<sequence length="443" mass="48436">MHLSLADFHPVADGETPDTRVLQRAIDQIAAAGGGRLTLPPGRYRSGSLHLPSDFDLHLEAGAVLIASRHLADYQQCKTLSCAEKSHNVLLYALGQRNLTVSGKGRIEGDAEAWFAVEPDEQGYRVPKPDRPRMIVFEDCEQVTLKDISVIHAPMWTVHLVSCRHVHIDHLTIDNAMTLPNTDALDIDSCEAVFISNSYFSAADDAICIKTTFKPAGLRRPARRIAVSNCLLRSDSCAFKIGTETWDDIEDITVSGCTLFDSNRGIGIVSRDGGAIRRVLFSAITFNCHHVAACHWGKADPLFISVRTRDPLVPPGIVEQIQFTHLSGVAEGAINLHAAQPGWIRDITINHLQLRQGVAQGVQGQYDVRPPCNPDSPTGMGLDNAYRLDKTTGDAYGVERYPGGLPGLFARGVENLQLNNLTIQRPEPLPSGWHPDSVVLLAE</sequence>
<protein>
    <submittedName>
        <fullName evidence="5">Glycosyl hydrolase family 28</fullName>
    </submittedName>
</protein>
<dbReference type="RefSeq" id="WP_109716748.1">
    <property type="nucleotide sequence ID" value="NZ_CP126314.1"/>
</dbReference>
<name>A0A2V2BL85_9GAMM</name>
<dbReference type="InterPro" id="IPR011050">
    <property type="entry name" value="Pectin_lyase_fold/virulence"/>
</dbReference>
<dbReference type="OrthoDB" id="9795222at2"/>
<dbReference type="SUPFAM" id="SSF51126">
    <property type="entry name" value="Pectin lyase-like"/>
    <property type="match status" value="1"/>
</dbReference>
<dbReference type="Pfam" id="PF00295">
    <property type="entry name" value="Glyco_hydro_28"/>
    <property type="match status" value="1"/>
</dbReference>
<comment type="similarity">
    <text evidence="1 4">Belongs to the glycosyl hydrolase 28 family.</text>
</comment>
<gene>
    <name evidence="5" type="ORF">C7431_102444</name>
</gene>
<dbReference type="InterPro" id="IPR000743">
    <property type="entry name" value="Glyco_hydro_28"/>
</dbReference>
<dbReference type="STRING" id="574096.HA38_02105"/>
<comment type="caution">
    <text evidence="5">The sequence shown here is derived from an EMBL/GenBank/DDBJ whole genome shotgun (WGS) entry which is preliminary data.</text>
</comment>
<reference evidence="5 6" key="1">
    <citation type="submission" date="2018-05" db="EMBL/GenBank/DDBJ databases">
        <title>Genomic Encyclopedia of Type Strains, Phase IV (KMG-V): Genome sequencing to study the core and pangenomes of soil and plant-associated prokaryotes.</title>
        <authorList>
            <person name="Whitman W."/>
        </authorList>
    </citation>
    <scope>NUCLEOTIDE SEQUENCE [LARGE SCALE GENOMIC DNA]</scope>
    <source>
        <strain evidence="5 6">PNA 200-10</strain>
    </source>
</reference>
<dbReference type="AlphaFoldDB" id="A0A2V2BL85"/>
<keyword evidence="2 4" id="KW-0378">Hydrolase</keyword>
<evidence type="ECO:0000256" key="1">
    <source>
        <dbReference type="ARBA" id="ARBA00008834"/>
    </source>
</evidence>
<evidence type="ECO:0000256" key="3">
    <source>
        <dbReference type="ARBA" id="ARBA00023295"/>
    </source>
</evidence>
<dbReference type="Proteomes" id="UP000245981">
    <property type="component" value="Unassembled WGS sequence"/>
</dbReference>
<evidence type="ECO:0000256" key="2">
    <source>
        <dbReference type="ARBA" id="ARBA00022801"/>
    </source>
</evidence>
<dbReference type="Gene3D" id="2.160.20.10">
    <property type="entry name" value="Single-stranded right-handed beta-helix, Pectin lyase-like"/>
    <property type="match status" value="1"/>
</dbReference>
<evidence type="ECO:0000256" key="4">
    <source>
        <dbReference type="RuleBase" id="RU361169"/>
    </source>
</evidence>
<evidence type="ECO:0000313" key="6">
    <source>
        <dbReference type="Proteomes" id="UP000245981"/>
    </source>
</evidence>